<evidence type="ECO:0000256" key="2">
    <source>
        <dbReference type="ARBA" id="ARBA00003690"/>
    </source>
</evidence>
<evidence type="ECO:0000256" key="13">
    <source>
        <dbReference type="ARBA" id="ARBA00023136"/>
    </source>
</evidence>
<keyword evidence="9" id="KW-0492">Microsome</keyword>
<evidence type="ECO:0000256" key="5">
    <source>
        <dbReference type="ARBA" id="ARBA00010617"/>
    </source>
</evidence>
<keyword evidence="14" id="KW-1133">Transmembrane helix</keyword>
<name>T1GSC1_MEGSC</name>
<evidence type="ECO:0000256" key="9">
    <source>
        <dbReference type="ARBA" id="ARBA00022848"/>
    </source>
</evidence>
<dbReference type="AlphaFoldDB" id="T1GSC1"/>
<keyword evidence="10" id="KW-0560">Oxidoreductase</keyword>
<protein>
    <submittedName>
        <fullName evidence="15">Uncharacterized protein</fullName>
    </submittedName>
</protein>
<dbReference type="STRING" id="36166.T1GSC1"/>
<dbReference type="HOGENOM" id="CLU_1791698_0_0_1"/>
<dbReference type="PANTHER" id="PTHR24291:SF189">
    <property type="entry name" value="CYTOCHROME P450 4C3-RELATED"/>
    <property type="match status" value="1"/>
</dbReference>
<dbReference type="GO" id="GO:0020037">
    <property type="term" value="F:heme binding"/>
    <property type="evidence" value="ECO:0007669"/>
    <property type="project" value="InterPro"/>
</dbReference>
<evidence type="ECO:0000256" key="14">
    <source>
        <dbReference type="SAM" id="Phobius"/>
    </source>
</evidence>
<dbReference type="InterPro" id="IPR050196">
    <property type="entry name" value="Cytochrome_P450_Monoox"/>
</dbReference>
<reference evidence="16" key="1">
    <citation type="submission" date="2013-02" db="EMBL/GenBank/DDBJ databases">
        <authorList>
            <person name="Hughes D."/>
        </authorList>
    </citation>
    <scope>NUCLEOTIDE SEQUENCE</scope>
    <source>
        <strain>Durham</strain>
        <strain evidence="16">NC isolate 2 -- Noor lab</strain>
    </source>
</reference>
<sequence length="145" mass="17199">MEAISNRMYQPWYHLDCLYKFSPTYEEDLRNFRRVNEFMEELISHKRNSSENTKEQDGFTKSKDIFIDHIAKYVHEGRISWDDVRDEANVIIAAAFETTSITLFITFLCLAVFQDVQENLYNELCSLFPKLSDVDDISEETMKEM</sequence>
<keyword evidence="14" id="KW-0812">Transmembrane</keyword>
<comment type="cofactor">
    <cofactor evidence="1">
        <name>heme</name>
        <dbReference type="ChEBI" id="CHEBI:30413"/>
    </cofactor>
</comment>
<proteinExistence type="inferred from homology"/>
<feature type="transmembrane region" description="Helical" evidence="14">
    <location>
        <begin position="88"/>
        <end position="113"/>
    </location>
</feature>
<keyword evidence="8" id="KW-0256">Endoplasmic reticulum</keyword>
<evidence type="ECO:0000313" key="16">
    <source>
        <dbReference type="Proteomes" id="UP000015102"/>
    </source>
</evidence>
<evidence type="ECO:0000256" key="7">
    <source>
        <dbReference type="ARBA" id="ARBA00022723"/>
    </source>
</evidence>
<evidence type="ECO:0000256" key="8">
    <source>
        <dbReference type="ARBA" id="ARBA00022824"/>
    </source>
</evidence>
<evidence type="ECO:0000256" key="10">
    <source>
        <dbReference type="ARBA" id="ARBA00023002"/>
    </source>
</evidence>
<evidence type="ECO:0000256" key="11">
    <source>
        <dbReference type="ARBA" id="ARBA00023004"/>
    </source>
</evidence>
<dbReference type="GO" id="GO:0005506">
    <property type="term" value="F:iron ion binding"/>
    <property type="evidence" value="ECO:0007669"/>
    <property type="project" value="InterPro"/>
</dbReference>
<keyword evidence="12" id="KW-0503">Monooxygenase</keyword>
<evidence type="ECO:0000256" key="12">
    <source>
        <dbReference type="ARBA" id="ARBA00023033"/>
    </source>
</evidence>
<dbReference type="Pfam" id="PF00067">
    <property type="entry name" value="p450"/>
    <property type="match status" value="1"/>
</dbReference>
<comment type="function">
    <text evidence="2">May be involved in the metabolism of insect hormones and in the breakdown of synthetic insecticides.</text>
</comment>
<dbReference type="GO" id="GO:0005789">
    <property type="term" value="C:endoplasmic reticulum membrane"/>
    <property type="evidence" value="ECO:0007669"/>
    <property type="project" value="UniProtKB-SubCell"/>
</dbReference>
<accession>T1GSC1</accession>
<dbReference type="GO" id="GO:0016705">
    <property type="term" value="F:oxidoreductase activity, acting on paired donors, with incorporation or reduction of molecular oxygen"/>
    <property type="evidence" value="ECO:0007669"/>
    <property type="project" value="InterPro"/>
</dbReference>
<dbReference type="Proteomes" id="UP000015102">
    <property type="component" value="Unassembled WGS sequence"/>
</dbReference>
<dbReference type="PANTHER" id="PTHR24291">
    <property type="entry name" value="CYTOCHROME P450 FAMILY 4"/>
    <property type="match status" value="1"/>
</dbReference>
<dbReference type="InterPro" id="IPR036396">
    <property type="entry name" value="Cyt_P450_sf"/>
</dbReference>
<dbReference type="EMBL" id="CAQQ02392749">
    <property type="status" value="NOT_ANNOTATED_CDS"/>
    <property type="molecule type" value="Genomic_DNA"/>
</dbReference>
<organism evidence="15 16">
    <name type="scientific">Megaselia scalaris</name>
    <name type="common">Humpbacked fly</name>
    <name type="synonym">Phora scalaris</name>
    <dbReference type="NCBI Taxonomy" id="36166"/>
    <lineage>
        <taxon>Eukaryota</taxon>
        <taxon>Metazoa</taxon>
        <taxon>Ecdysozoa</taxon>
        <taxon>Arthropoda</taxon>
        <taxon>Hexapoda</taxon>
        <taxon>Insecta</taxon>
        <taxon>Pterygota</taxon>
        <taxon>Neoptera</taxon>
        <taxon>Endopterygota</taxon>
        <taxon>Diptera</taxon>
        <taxon>Brachycera</taxon>
        <taxon>Muscomorpha</taxon>
        <taxon>Platypezoidea</taxon>
        <taxon>Phoridae</taxon>
        <taxon>Megaseliini</taxon>
        <taxon>Megaselia</taxon>
    </lineage>
</organism>
<keyword evidence="16" id="KW-1185">Reference proteome</keyword>
<evidence type="ECO:0000256" key="1">
    <source>
        <dbReference type="ARBA" id="ARBA00001971"/>
    </source>
</evidence>
<comment type="similarity">
    <text evidence="5">Belongs to the cytochrome P450 family.</text>
</comment>
<evidence type="ECO:0000256" key="3">
    <source>
        <dbReference type="ARBA" id="ARBA00004174"/>
    </source>
</evidence>
<keyword evidence="6" id="KW-0349">Heme</keyword>
<evidence type="ECO:0000313" key="15">
    <source>
        <dbReference type="EnsemblMetazoa" id="MESCA006574-PA"/>
    </source>
</evidence>
<keyword evidence="11" id="KW-0408">Iron</keyword>
<comment type="subcellular location">
    <subcellularLocation>
        <location evidence="4">Endoplasmic reticulum membrane</location>
        <topology evidence="4">Peripheral membrane protein</topology>
    </subcellularLocation>
    <subcellularLocation>
        <location evidence="3">Microsome membrane</location>
        <topology evidence="3">Peripheral membrane protein</topology>
    </subcellularLocation>
</comment>
<dbReference type="GO" id="GO:0004497">
    <property type="term" value="F:monooxygenase activity"/>
    <property type="evidence" value="ECO:0007669"/>
    <property type="project" value="UniProtKB-KW"/>
</dbReference>
<reference evidence="15" key="2">
    <citation type="submission" date="2015-06" db="UniProtKB">
        <authorList>
            <consortium name="EnsemblMetazoa"/>
        </authorList>
    </citation>
    <scope>IDENTIFICATION</scope>
</reference>
<keyword evidence="13 14" id="KW-0472">Membrane</keyword>
<keyword evidence="7" id="KW-0479">Metal-binding</keyword>
<evidence type="ECO:0000256" key="4">
    <source>
        <dbReference type="ARBA" id="ARBA00004406"/>
    </source>
</evidence>
<dbReference type="InterPro" id="IPR001128">
    <property type="entry name" value="Cyt_P450"/>
</dbReference>
<evidence type="ECO:0000256" key="6">
    <source>
        <dbReference type="ARBA" id="ARBA00022617"/>
    </source>
</evidence>
<dbReference type="Gene3D" id="1.10.630.10">
    <property type="entry name" value="Cytochrome P450"/>
    <property type="match status" value="1"/>
</dbReference>
<dbReference type="SUPFAM" id="SSF48264">
    <property type="entry name" value="Cytochrome P450"/>
    <property type="match status" value="1"/>
</dbReference>
<dbReference type="EnsemblMetazoa" id="MESCA006574-RA">
    <property type="protein sequence ID" value="MESCA006574-PA"/>
    <property type="gene ID" value="MESCA006574"/>
</dbReference>